<dbReference type="HOGENOM" id="CLU_058713_4_0_1"/>
<gene>
    <name evidence="11" type="ordered locus">MTR_5g083320</name>
</gene>
<organism evidence="11 13">
    <name type="scientific">Medicago truncatula</name>
    <name type="common">Barrel medic</name>
    <name type="synonym">Medicago tribuloides</name>
    <dbReference type="NCBI Taxonomy" id="3880"/>
    <lineage>
        <taxon>Eukaryota</taxon>
        <taxon>Viridiplantae</taxon>
        <taxon>Streptophyta</taxon>
        <taxon>Embryophyta</taxon>
        <taxon>Tracheophyta</taxon>
        <taxon>Spermatophyta</taxon>
        <taxon>Magnoliopsida</taxon>
        <taxon>eudicotyledons</taxon>
        <taxon>Gunneridae</taxon>
        <taxon>Pentapetalae</taxon>
        <taxon>rosids</taxon>
        <taxon>fabids</taxon>
        <taxon>Fabales</taxon>
        <taxon>Fabaceae</taxon>
        <taxon>Papilionoideae</taxon>
        <taxon>50 kb inversion clade</taxon>
        <taxon>NPAAA clade</taxon>
        <taxon>Hologalegina</taxon>
        <taxon>IRL clade</taxon>
        <taxon>Trifolieae</taxon>
        <taxon>Medicago</taxon>
    </lineage>
</organism>
<dbReference type="PANTHER" id="PTHR31241">
    <property type="entry name" value="DEHYDRATION-RESPONSIVE ELEMENT-BINDING PROTEIN 2C"/>
    <property type="match status" value="1"/>
</dbReference>
<dbReference type="EMBL" id="CM001221">
    <property type="protein sequence ID" value="AES99657.1"/>
    <property type="molecule type" value="Genomic_DNA"/>
</dbReference>
<evidence type="ECO:0000256" key="4">
    <source>
        <dbReference type="ARBA" id="ARBA00023125"/>
    </source>
</evidence>
<proteinExistence type="inferred from homology"/>
<reference evidence="11 13" key="1">
    <citation type="journal article" date="2011" name="Nature">
        <title>The Medicago genome provides insight into the evolution of rhizobial symbioses.</title>
        <authorList>
            <person name="Young N.D."/>
            <person name="Debelle F."/>
            <person name="Oldroyd G.E."/>
            <person name="Geurts R."/>
            <person name="Cannon S.B."/>
            <person name="Udvardi M.K."/>
            <person name="Benedito V.A."/>
            <person name="Mayer K.F."/>
            <person name="Gouzy J."/>
            <person name="Schoof H."/>
            <person name="Van de Peer Y."/>
            <person name="Proost S."/>
            <person name="Cook D.R."/>
            <person name="Meyers B.C."/>
            <person name="Spannagl M."/>
            <person name="Cheung F."/>
            <person name="De Mita S."/>
            <person name="Krishnakumar V."/>
            <person name="Gundlach H."/>
            <person name="Zhou S."/>
            <person name="Mudge J."/>
            <person name="Bharti A.K."/>
            <person name="Murray J.D."/>
            <person name="Naoumkina M.A."/>
            <person name="Rosen B."/>
            <person name="Silverstein K.A."/>
            <person name="Tang H."/>
            <person name="Rombauts S."/>
            <person name="Zhao P.X."/>
            <person name="Zhou P."/>
            <person name="Barbe V."/>
            <person name="Bardou P."/>
            <person name="Bechner M."/>
            <person name="Bellec A."/>
            <person name="Berger A."/>
            <person name="Berges H."/>
            <person name="Bidwell S."/>
            <person name="Bisseling T."/>
            <person name="Choisne N."/>
            <person name="Couloux A."/>
            <person name="Denny R."/>
            <person name="Deshpande S."/>
            <person name="Dai X."/>
            <person name="Doyle J.J."/>
            <person name="Dudez A.M."/>
            <person name="Farmer A.D."/>
            <person name="Fouteau S."/>
            <person name="Franken C."/>
            <person name="Gibelin C."/>
            <person name="Gish J."/>
            <person name="Goldstein S."/>
            <person name="Gonzalez A.J."/>
            <person name="Green P.J."/>
            <person name="Hallab A."/>
            <person name="Hartog M."/>
            <person name="Hua A."/>
            <person name="Humphray S.J."/>
            <person name="Jeong D.H."/>
            <person name="Jing Y."/>
            <person name="Jocker A."/>
            <person name="Kenton S.M."/>
            <person name="Kim D.J."/>
            <person name="Klee K."/>
            <person name="Lai H."/>
            <person name="Lang C."/>
            <person name="Lin S."/>
            <person name="Macmil S.L."/>
            <person name="Magdelenat G."/>
            <person name="Matthews L."/>
            <person name="McCorrison J."/>
            <person name="Monaghan E.L."/>
            <person name="Mun J.H."/>
            <person name="Najar F.Z."/>
            <person name="Nicholson C."/>
            <person name="Noirot C."/>
            <person name="O'Bleness M."/>
            <person name="Paule C.R."/>
            <person name="Poulain J."/>
            <person name="Prion F."/>
            <person name="Qin B."/>
            <person name="Qu C."/>
            <person name="Retzel E.F."/>
            <person name="Riddle C."/>
            <person name="Sallet E."/>
            <person name="Samain S."/>
            <person name="Samson N."/>
            <person name="Sanders I."/>
            <person name="Saurat O."/>
            <person name="Scarpelli C."/>
            <person name="Schiex T."/>
            <person name="Segurens B."/>
            <person name="Severin A.J."/>
            <person name="Sherrier D.J."/>
            <person name="Shi R."/>
            <person name="Sims S."/>
            <person name="Singer S.R."/>
            <person name="Sinharoy S."/>
            <person name="Sterck L."/>
            <person name="Viollet A."/>
            <person name="Wang B.B."/>
            <person name="Wang K."/>
            <person name="Wang M."/>
            <person name="Wang X."/>
            <person name="Warfsmann J."/>
            <person name="Weissenbach J."/>
            <person name="White D.D."/>
            <person name="White J.D."/>
            <person name="Wiley G.B."/>
            <person name="Wincker P."/>
            <person name="Xing Y."/>
            <person name="Yang L."/>
            <person name="Yao Z."/>
            <person name="Ying F."/>
            <person name="Zhai J."/>
            <person name="Zhou L."/>
            <person name="Zuber A."/>
            <person name="Denarie J."/>
            <person name="Dixon R.A."/>
            <person name="May G.D."/>
            <person name="Schwartz D.C."/>
            <person name="Rogers J."/>
            <person name="Quetier F."/>
            <person name="Town C.D."/>
            <person name="Roe B.A."/>
        </authorList>
    </citation>
    <scope>NUCLEOTIDE SEQUENCE [LARGE SCALE GENOMIC DNA]</scope>
    <source>
        <strain evidence="11">A17</strain>
        <strain evidence="12 13">cv. Jemalong A17</strain>
    </source>
</reference>
<dbReference type="SUPFAM" id="SSF54171">
    <property type="entry name" value="DNA-binding domain"/>
    <property type="match status" value="1"/>
</dbReference>
<accession>G7K777</accession>
<dbReference type="GO" id="GO:0045893">
    <property type="term" value="P:positive regulation of DNA-templated transcription"/>
    <property type="evidence" value="ECO:0000318"/>
    <property type="project" value="GO_Central"/>
</dbReference>
<dbReference type="STRING" id="3880.G7K777"/>
<dbReference type="PROSITE" id="PS51032">
    <property type="entry name" value="AP2_ERF"/>
    <property type="match status" value="1"/>
</dbReference>
<protein>
    <submittedName>
        <fullName evidence="11">Dehydration-responsive element-binding protein 2A, putative</fullName>
    </submittedName>
</protein>
<evidence type="ECO:0000256" key="7">
    <source>
        <dbReference type="ARBA" id="ARBA00023242"/>
    </source>
</evidence>
<name>G7K777_MEDTR</name>
<dbReference type="CDD" id="cd00018">
    <property type="entry name" value="AP2"/>
    <property type="match status" value="1"/>
</dbReference>
<evidence type="ECO:0000256" key="9">
    <source>
        <dbReference type="SAM" id="MobiDB-lite"/>
    </source>
</evidence>
<keyword evidence="2" id="KW-0805">Transcription regulation</keyword>
<reference evidence="12" key="3">
    <citation type="submission" date="2015-04" db="UniProtKB">
        <authorList>
            <consortium name="EnsemblPlants"/>
        </authorList>
    </citation>
    <scope>IDENTIFICATION</scope>
    <source>
        <strain evidence="12">cv. Jemalong A17</strain>
    </source>
</reference>
<evidence type="ECO:0000256" key="6">
    <source>
        <dbReference type="ARBA" id="ARBA00023163"/>
    </source>
</evidence>
<keyword evidence="6" id="KW-0804">Transcription</keyword>
<evidence type="ECO:0000256" key="8">
    <source>
        <dbReference type="ARBA" id="ARBA00024343"/>
    </source>
</evidence>
<dbReference type="InterPro" id="IPR036955">
    <property type="entry name" value="AP2/ERF_dom_sf"/>
</dbReference>
<comment type="similarity">
    <text evidence="8">Belongs to the AP2/ERF transcription factor family. ERF subfamily.</text>
</comment>
<dbReference type="Proteomes" id="UP000002051">
    <property type="component" value="Chromosome 5"/>
</dbReference>
<dbReference type="AlphaFoldDB" id="G7K777"/>
<evidence type="ECO:0000313" key="11">
    <source>
        <dbReference type="EMBL" id="AES99657.1"/>
    </source>
</evidence>
<sequence length="170" mass="19109">MIMLRTSTSGTKDQETMQNVHQNKTWTRKKGTKSVAEILAKWKEYNEKLYKDDGKPKRKSGINIEVLDKGGNWVGDIRKPKGSKLWLGTSLTAQETALAYDYAARVMYGPSARLNFPDTADYITTPVKSETTAVSSHYEACTAEDVKEIHMMPVNMNNTVDEPADTKMLN</sequence>
<dbReference type="SMART" id="SM00380">
    <property type="entry name" value="AP2"/>
    <property type="match status" value="1"/>
</dbReference>
<comment type="subcellular location">
    <subcellularLocation>
        <location evidence="1">Nucleus</location>
    </subcellularLocation>
</comment>
<keyword evidence="13" id="KW-1185">Reference proteome</keyword>
<dbReference type="Gene3D" id="3.30.730.10">
    <property type="entry name" value="AP2/ERF domain"/>
    <property type="match status" value="1"/>
</dbReference>
<dbReference type="PaxDb" id="3880-AES99657"/>
<evidence type="ECO:0000256" key="3">
    <source>
        <dbReference type="ARBA" id="ARBA00023016"/>
    </source>
</evidence>
<dbReference type="GO" id="GO:0006950">
    <property type="term" value="P:response to stress"/>
    <property type="evidence" value="ECO:0000318"/>
    <property type="project" value="GO_Central"/>
</dbReference>
<evidence type="ECO:0000256" key="1">
    <source>
        <dbReference type="ARBA" id="ARBA00004123"/>
    </source>
</evidence>
<feature type="domain" description="AP2/ERF" evidence="10">
    <location>
        <begin position="51"/>
        <end position="117"/>
    </location>
</feature>
<dbReference type="GO" id="GO:0003700">
    <property type="term" value="F:DNA-binding transcription factor activity"/>
    <property type="evidence" value="ECO:0000318"/>
    <property type="project" value="GO_Central"/>
</dbReference>
<evidence type="ECO:0000256" key="5">
    <source>
        <dbReference type="ARBA" id="ARBA00023159"/>
    </source>
</evidence>
<evidence type="ECO:0000259" key="10">
    <source>
        <dbReference type="PROSITE" id="PS51032"/>
    </source>
</evidence>
<evidence type="ECO:0000256" key="2">
    <source>
        <dbReference type="ARBA" id="ARBA00023015"/>
    </source>
</evidence>
<evidence type="ECO:0000313" key="12">
    <source>
        <dbReference type="EnsemblPlants" id="AES99657"/>
    </source>
</evidence>
<keyword evidence="7" id="KW-0539">Nucleus</keyword>
<dbReference type="GO" id="GO:0000976">
    <property type="term" value="F:transcription cis-regulatory region binding"/>
    <property type="evidence" value="ECO:0000318"/>
    <property type="project" value="GO_Central"/>
</dbReference>
<dbReference type="InterPro" id="IPR001471">
    <property type="entry name" value="AP2/ERF_dom"/>
</dbReference>
<evidence type="ECO:0000313" key="13">
    <source>
        <dbReference type="Proteomes" id="UP000002051"/>
    </source>
</evidence>
<feature type="region of interest" description="Disordered" evidence="9">
    <location>
        <begin position="1"/>
        <end position="24"/>
    </location>
</feature>
<keyword evidence="5" id="KW-0010">Activator</keyword>
<dbReference type="PANTHER" id="PTHR31241:SF62">
    <property type="entry name" value="DEHYDRATION-RESPONSIVE ELEMENT-BINDING PROTEIN 2D"/>
    <property type="match status" value="1"/>
</dbReference>
<dbReference type="InterPro" id="IPR016177">
    <property type="entry name" value="DNA-bd_dom_sf"/>
</dbReference>
<dbReference type="GO" id="GO:0005634">
    <property type="term" value="C:nucleus"/>
    <property type="evidence" value="ECO:0000318"/>
    <property type="project" value="GO_Central"/>
</dbReference>
<dbReference type="EnsemblPlants" id="AES99657">
    <property type="protein sequence ID" value="AES99657"/>
    <property type="gene ID" value="MTR_5g083320"/>
</dbReference>
<keyword evidence="4" id="KW-0238">DNA-binding</keyword>
<reference evidence="11 13" key="2">
    <citation type="journal article" date="2014" name="BMC Genomics">
        <title>An improved genome release (version Mt4.0) for the model legume Medicago truncatula.</title>
        <authorList>
            <person name="Tang H."/>
            <person name="Krishnakumar V."/>
            <person name="Bidwell S."/>
            <person name="Rosen B."/>
            <person name="Chan A."/>
            <person name="Zhou S."/>
            <person name="Gentzbittel L."/>
            <person name="Childs K.L."/>
            <person name="Yandell M."/>
            <person name="Gundlach H."/>
            <person name="Mayer K.F."/>
            <person name="Schwartz D.C."/>
            <person name="Town C.D."/>
        </authorList>
    </citation>
    <scope>GENOME REANNOTATION</scope>
    <source>
        <strain evidence="12 13">cv. Jemalong A17</strain>
    </source>
</reference>
<keyword evidence="3" id="KW-0346">Stress response</keyword>